<gene>
    <name evidence="2" type="ORF">SAMN05216226_102160</name>
</gene>
<keyword evidence="1" id="KW-0812">Transmembrane</keyword>
<dbReference type="RefSeq" id="WP_092699155.1">
    <property type="nucleotide sequence ID" value="NZ_FNFC01000002.1"/>
</dbReference>
<feature type="transmembrane region" description="Helical" evidence="1">
    <location>
        <begin position="12"/>
        <end position="38"/>
    </location>
</feature>
<dbReference type="AlphaFoldDB" id="A0A1G8SWX9"/>
<keyword evidence="1" id="KW-1133">Transmembrane helix</keyword>
<evidence type="ECO:0000313" key="3">
    <source>
        <dbReference type="Proteomes" id="UP000198856"/>
    </source>
</evidence>
<keyword evidence="1" id="KW-0472">Membrane</keyword>
<keyword evidence="3" id="KW-1185">Reference proteome</keyword>
<proteinExistence type="predicted"/>
<name>A0A1G8SWX9_9EURY</name>
<dbReference type="EMBL" id="FNFC01000002">
    <property type="protein sequence ID" value="SDJ33060.1"/>
    <property type="molecule type" value="Genomic_DNA"/>
</dbReference>
<organism evidence="2 3">
    <name type="scientific">Halovenus aranensis</name>
    <dbReference type="NCBI Taxonomy" id="890420"/>
    <lineage>
        <taxon>Archaea</taxon>
        <taxon>Methanobacteriati</taxon>
        <taxon>Methanobacteriota</taxon>
        <taxon>Stenosarchaea group</taxon>
        <taxon>Halobacteria</taxon>
        <taxon>Halobacteriales</taxon>
        <taxon>Haloarculaceae</taxon>
        <taxon>Halovenus</taxon>
    </lineage>
</organism>
<evidence type="ECO:0000256" key="1">
    <source>
        <dbReference type="SAM" id="Phobius"/>
    </source>
</evidence>
<accession>A0A1G8SWX9</accession>
<reference evidence="2 3" key="1">
    <citation type="submission" date="2016-10" db="EMBL/GenBank/DDBJ databases">
        <authorList>
            <person name="de Groot N.N."/>
        </authorList>
    </citation>
    <scope>NUCLEOTIDE SEQUENCE [LARGE SCALE GENOMIC DNA]</scope>
    <source>
        <strain evidence="2 3">IBRC-M10015</strain>
    </source>
</reference>
<protein>
    <submittedName>
        <fullName evidence="2">Uncharacterized protein</fullName>
    </submittedName>
</protein>
<dbReference type="STRING" id="890420.SAMN05216226_102160"/>
<dbReference type="Proteomes" id="UP000198856">
    <property type="component" value="Unassembled WGS sequence"/>
</dbReference>
<sequence>MAQRSQALWRILALLYGMTIAAFISGIVTLVGFIWMLVDIPWQLITGRNDLSEDSGPASLVSTTILWNTEMLIFSLTGGGPKRLVWLPGR</sequence>
<evidence type="ECO:0000313" key="2">
    <source>
        <dbReference type="EMBL" id="SDJ33060.1"/>
    </source>
</evidence>